<gene>
    <name evidence="1" type="ORF">LCGC14_1376010</name>
</gene>
<accession>A0A0F9K438</accession>
<dbReference type="AlphaFoldDB" id="A0A0F9K438"/>
<organism evidence="1">
    <name type="scientific">marine sediment metagenome</name>
    <dbReference type="NCBI Taxonomy" id="412755"/>
    <lineage>
        <taxon>unclassified sequences</taxon>
        <taxon>metagenomes</taxon>
        <taxon>ecological metagenomes</taxon>
    </lineage>
</organism>
<evidence type="ECO:0000313" key="1">
    <source>
        <dbReference type="EMBL" id="KKM76839.1"/>
    </source>
</evidence>
<protein>
    <submittedName>
        <fullName evidence="1">Uncharacterized protein</fullName>
    </submittedName>
</protein>
<dbReference type="EMBL" id="LAZR01008737">
    <property type="protein sequence ID" value="KKM76839.1"/>
    <property type="molecule type" value="Genomic_DNA"/>
</dbReference>
<sequence length="54" mass="6192">MKELNLKQQANDPKSLIPRMVADLHLDTQLIGLTSQFLKIYLPRISINGKILNF</sequence>
<comment type="caution">
    <text evidence="1">The sequence shown here is derived from an EMBL/GenBank/DDBJ whole genome shotgun (WGS) entry which is preliminary data.</text>
</comment>
<name>A0A0F9K438_9ZZZZ</name>
<proteinExistence type="predicted"/>
<reference evidence="1" key="1">
    <citation type="journal article" date="2015" name="Nature">
        <title>Complex archaea that bridge the gap between prokaryotes and eukaryotes.</title>
        <authorList>
            <person name="Spang A."/>
            <person name="Saw J.H."/>
            <person name="Jorgensen S.L."/>
            <person name="Zaremba-Niedzwiedzka K."/>
            <person name="Martijn J."/>
            <person name="Lind A.E."/>
            <person name="van Eijk R."/>
            <person name="Schleper C."/>
            <person name="Guy L."/>
            <person name="Ettema T.J."/>
        </authorList>
    </citation>
    <scope>NUCLEOTIDE SEQUENCE</scope>
</reference>